<dbReference type="InterPro" id="IPR011009">
    <property type="entry name" value="Kinase-like_dom_sf"/>
</dbReference>
<dbReference type="VEuPathDB" id="PlasmoDB:PRG01_1476200"/>
<keyword evidence="3 11" id="KW-0808">Transferase</keyword>
<dbReference type="EMBL" id="HG810775">
    <property type="protein sequence ID" value="CDO67226.1"/>
    <property type="molecule type" value="Genomic_DNA"/>
</dbReference>
<dbReference type="Proteomes" id="UP000027581">
    <property type="component" value="Unassembled WGS sequence"/>
</dbReference>
<dbReference type="PANTHER" id="PTHR24343:SF466">
    <property type="entry name" value="AMP-ACTIVATED PROTEIN KINASE ALPHA SUBUNIT, ISOFORM A"/>
    <property type="match status" value="1"/>
</dbReference>
<evidence type="ECO:0000256" key="4">
    <source>
        <dbReference type="ARBA" id="ARBA00022741"/>
    </source>
</evidence>
<sequence>MIPHRKWYSILCVEYFIYSNSNLKKNNCIYSLNSEKNAKKDKNEKGKWRPKELYCNLLLLIFVILTIGCTYVKIENLSSLSKGSILQDIIFSRYSRGLCEIESVNNVSNKSVFTRIFNRIRGEEKKRNCEEPDKNIMDYLLKNDLNLKDKKQKSTNRSTIDIPTLDTEENGSPLIDITDIPFIESSKKSNEEELEETLDEKILKCRSRLAKESVSKTVYNWTLGKKALSKMLHYDADNFSINGVKYPDWKLKPIPTIGYNKKSGRVQEMYTTVIKGNPDENTEDVKLFIKKIPIEIWVKQFEKMARYRGEYLVNAENFVMEAVASAFLTEYHPGITPKLYKILYDPICENKKNLHKISFNDLGAFNYILRSRLKSNIEGNIVIISELYGQDIFNYIDKKRQDIGMDDDDDDLVLTIEEKKSILYKALNLYRRLHEAGLTHLDLSAENVLIDENNEVHLCDLGKSTPVYTTSLRHLDDSLDLSIFESCVPCVGKEAYMPPECMKLYKEYRKMKVSSPFEYANSVRDRRERKKWYFDVLTAEKYMLGIFFIWIWNEGHLWDCSDPSKDEIFNEINECEMDLDKCDLTDNWPEELKAMIKKLLNFESRKELNLKDIYDDPWWSTIM</sequence>
<accession>A0A060S0J3</accession>
<keyword evidence="6" id="KW-0067">ATP-binding</keyword>
<dbReference type="InterPro" id="IPR008266">
    <property type="entry name" value="Tyr_kinase_AS"/>
</dbReference>
<dbReference type="InterPro" id="IPR000719">
    <property type="entry name" value="Prot_kinase_dom"/>
</dbReference>
<dbReference type="Gene3D" id="1.10.510.10">
    <property type="entry name" value="Transferase(Phosphotransferase) domain 1"/>
    <property type="match status" value="1"/>
</dbReference>
<dbReference type="EMBL" id="LT969577">
    <property type="protein sequence ID" value="SOV83643.1"/>
    <property type="molecule type" value="Genomic_DNA"/>
</dbReference>
<evidence type="ECO:0000256" key="8">
    <source>
        <dbReference type="ARBA" id="ARBA00048679"/>
    </source>
</evidence>
<dbReference type="PROSITE" id="PS00109">
    <property type="entry name" value="PROTEIN_KINASE_TYR"/>
    <property type="match status" value="1"/>
</dbReference>
<reference evidence="11" key="2">
    <citation type="submission" date="2014-05" db="EMBL/GenBank/DDBJ databases">
        <title>The genome sequences of chimpanzee malaria parasites reveal the path to human adaptation.</title>
        <authorList>
            <person name="Otto T.D."/>
            <person name="Rayner J.C."/>
            <person name="Boehme U."/>
            <person name="Pain A."/>
            <person name="Spottiswoode N."/>
            <person name="Sanders M."/>
            <person name="Quail M."/>
            <person name="Ollomo B."/>
            <person name="Renaud F."/>
            <person name="Thomas A.W."/>
            <person name="Prugnolle F."/>
            <person name="Conway D.J."/>
            <person name="Newbold C."/>
            <person name="Berriman M."/>
        </authorList>
    </citation>
    <scope>NUCLEOTIDE SEQUENCE [LARGE SCALE GENOMIC DNA]</scope>
    <source>
        <strain evidence="11">CDC</strain>
    </source>
</reference>
<dbReference type="Proteomes" id="UP000240500">
    <property type="component" value="Chromosome 14"/>
</dbReference>
<organism evidence="11 13">
    <name type="scientific">Plasmodium reichenowi</name>
    <dbReference type="NCBI Taxonomy" id="5854"/>
    <lineage>
        <taxon>Eukaryota</taxon>
        <taxon>Sar</taxon>
        <taxon>Alveolata</taxon>
        <taxon>Apicomplexa</taxon>
        <taxon>Aconoidasida</taxon>
        <taxon>Haemosporida</taxon>
        <taxon>Plasmodiidae</taxon>
        <taxon>Plasmodium</taxon>
        <taxon>Plasmodium (Laverania)</taxon>
    </lineage>
</organism>
<gene>
    <name evidence="11" type="primary">FIKK14</name>
    <name evidence="11" type="ORF">PRCDC_1475400</name>
    <name evidence="12" type="ORF">PRG01_1476200</name>
</gene>
<evidence type="ECO:0000313" key="14">
    <source>
        <dbReference type="Proteomes" id="UP000240500"/>
    </source>
</evidence>
<proteinExistence type="predicted"/>
<evidence type="ECO:0000313" key="13">
    <source>
        <dbReference type="Proteomes" id="UP000027581"/>
    </source>
</evidence>
<dbReference type="VEuPathDB" id="PlasmoDB:PRCDC_1475400"/>
<dbReference type="AlphaFoldDB" id="A0A060S0J3"/>
<keyword evidence="4" id="KW-0547">Nucleotide-binding</keyword>
<evidence type="ECO:0000259" key="10">
    <source>
        <dbReference type="PROSITE" id="PS50011"/>
    </source>
</evidence>
<keyword evidence="2 11" id="KW-0723">Serine/threonine-protein kinase</keyword>
<evidence type="ECO:0000313" key="11">
    <source>
        <dbReference type="EMBL" id="CDO67226.1"/>
    </source>
</evidence>
<keyword evidence="5 11" id="KW-0418">Kinase</keyword>
<dbReference type="GO" id="GO:0004674">
    <property type="term" value="F:protein serine/threonine kinase activity"/>
    <property type="evidence" value="ECO:0007669"/>
    <property type="project" value="UniProtKB-KW"/>
</dbReference>
<name>A0A060S0J3_PLARE</name>
<dbReference type="EC" id="2.7.11.1" evidence="1"/>
<comment type="catalytic activity">
    <reaction evidence="7">
        <text>L-threonyl-[protein] + ATP = O-phospho-L-threonyl-[protein] + ADP + H(+)</text>
        <dbReference type="Rhea" id="RHEA:46608"/>
        <dbReference type="Rhea" id="RHEA-COMP:11060"/>
        <dbReference type="Rhea" id="RHEA-COMP:11605"/>
        <dbReference type="ChEBI" id="CHEBI:15378"/>
        <dbReference type="ChEBI" id="CHEBI:30013"/>
        <dbReference type="ChEBI" id="CHEBI:30616"/>
        <dbReference type="ChEBI" id="CHEBI:61977"/>
        <dbReference type="ChEBI" id="CHEBI:456216"/>
        <dbReference type="EC" id="2.7.11.1"/>
    </reaction>
</comment>
<keyword evidence="9" id="KW-0472">Membrane</keyword>
<feature type="transmembrane region" description="Helical" evidence="9">
    <location>
        <begin position="53"/>
        <end position="74"/>
    </location>
</feature>
<dbReference type="OrthoDB" id="1668230at2759"/>
<reference evidence="11" key="1">
    <citation type="submission" date="2014-01" db="EMBL/GenBank/DDBJ databases">
        <authorList>
            <person name="Aslett M."/>
        </authorList>
    </citation>
    <scope>NUCLEOTIDE SEQUENCE</scope>
    <source>
        <strain evidence="11">CDC</strain>
    </source>
</reference>
<dbReference type="PROSITE" id="PS50011">
    <property type="entry name" value="PROTEIN_KINASE_DOM"/>
    <property type="match status" value="1"/>
</dbReference>
<evidence type="ECO:0000256" key="6">
    <source>
        <dbReference type="ARBA" id="ARBA00022840"/>
    </source>
</evidence>
<evidence type="ECO:0000256" key="1">
    <source>
        <dbReference type="ARBA" id="ARBA00012513"/>
    </source>
</evidence>
<dbReference type="PANTHER" id="PTHR24343">
    <property type="entry name" value="SERINE/THREONINE KINASE"/>
    <property type="match status" value="1"/>
</dbReference>
<evidence type="ECO:0000256" key="9">
    <source>
        <dbReference type="SAM" id="Phobius"/>
    </source>
</evidence>
<evidence type="ECO:0000313" key="12">
    <source>
        <dbReference type="EMBL" id="SOV83643.1"/>
    </source>
</evidence>
<reference evidence="12 14" key="3">
    <citation type="submission" date="2016-09" db="EMBL/GenBank/DDBJ databases">
        <authorList>
            <consortium name="Pathogen Informatics"/>
        </authorList>
    </citation>
    <scope>NUCLEOTIDE SEQUENCE [LARGE SCALE GENOMIC DNA]</scope>
</reference>
<dbReference type="GO" id="GO:0005524">
    <property type="term" value="F:ATP binding"/>
    <property type="evidence" value="ECO:0007669"/>
    <property type="project" value="UniProtKB-KW"/>
</dbReference>
<evidence type="ECO:0000256" key="3">
    <source>
        <dbReference type="ARBA" id="ARBA00022679"/>
    </source>
</evidence>
<comment type="catalytic activity">
    <reaction evidence="8">
        <text>L-seryl-[protein] + ATP = O-phospho-L-seryl-[protein] + ADP + H(+)</text>
        <dbReference type="Rhea" id="RHEA:17989"/>
        <dbReference type="Rhea" id="RHEA-COMP:9863"/>
        <dbReference type="Rhea" id="RHEA-COMP:11604"/>
        <dbReference type="ChEBI" id="CHEBI:15378"/>
        <dbReference type="ChEBI" id="CHEBI:29999"/>
        <dbReference type="ChEBI" id="CHEBI:30616"/>
        <dbReference type="ChEBI" id="CHEBI:83421"/>
        <dbReference type="ChEBI" id="CHEBI:456216"/>
        <dbReference type="EC" id="2.7.11.1"/>
    </reaction>
</comment>
<dbReference type="SUPFAM" id="SSF56112">
    <property type="entry name" value="Protein kinase-like (PK-like)"/>
    <property type="match status" value="1"/>
</dbReference>
<evidence type="ECO:0000256" key="2">
    <source>
        <dbReference type="ARBA" id="ARBA00022527"/>
    </source>
</evidence>
<dbReference type="Pfam" id="PF00069">
    <property type="entry name" value="Pkinase"/>
    <property type="match status" value="1"/>
</dbReference>
<evidence type="ECO:0000256" key="5">
    <source>
        <dbReference type="ARBA" id="ARBA00022777"/>
    </source>
</evidence>
<protein>
    <recommendedName>
        <fullName evidence="1">non-specific serine/threonine protein kinase</fullName>
        <ecNumber evidence="1">2.7.11.1</ecNumber>
    </recommendedName>
</protein>
<keyword evidence="13" id="KW-1185">Reference proteome</keyword>
<dbReference type="SMART" id="SM00220">
    <property type="entry name" value="S_TKc"/>
    <property type="match status" value="1"/>
</dbReference>
<keyword evidence="9" id="KW-0812">Transmembrane</keyword>
<feature type="domain" description="Protein kinase" evidence="10">
    <location>
        <begin position="251"/>
        <end position="619"/>
    </location>
</feature>
<keyword evidence="9" id="KW-1133">Transmembrane helix</keyword>
<evidence type="ECO:0000256" key="7">
    <source>
        <dbReference type="ARBA" id="ARBA00047899"/>
    </source>
</evidence>